<keyword evidence="6" id="KW-1185">Reference proteome</keyword>
<feature type="domain" description="EamA" evidence="4">
    <location>
        <begin position="155"/>
        <end position="288"/>
    </location>
</feature>
<feature type="transmembrane region" description="Helical" evidence="3">
    <location>
        <begin position="40"/>
        <end position="58"/>
    </location>
</feature>
<feature type="transmembrane region" description="Helical" evidence="3">
    <location>
        <begin position="70"/>
        <end position="91"/>
    </location>
</feature>
<keyword evidence="3" id="KW-0812">Transmembrane</keyword>
<dbReference type="EMBL" id="JAFBCV010000001">
    <property type="protein sequence ID" value="MBM7837171.1"/>
    <property type="molecule type" value="Genomic_DNA"/>
</dbReference>
<dbReference type="Gene3D" id="1.10.3730.20">
    <property type="match status" value="1"/>
</dbReference>
<feature type="transmembrane region" description="Helical" evidence="3">
    <location>
        <begin position="154"/>
        <end position="174"/>
    </location>
</feature>
<feature type="transmembrane region" description="Helical" evidence="3">
    <location>
        <begin position="186"/>
        <end position="208"/>
    </location>
</feature>
<dbReference type="Proteomes" id="UP001179280">
    <property type="component" value="Unassembled WGS sequence"/>
</dbReference>
<evidence type="ECO:0000256" key="3">
    <source>
        <dbReference type="SAM" id="Phobius"/>
    </source>
</evidence>
<evidence type="ECO:0000256" key="2">
    <source>
        <dbReference type="ARBA" id="ARBA00007362"/>
    </source>
</evidence>
<dbReference type="InterPro" id="IPR000620">
    <property type="entry name" value="EamA_dom"/>
</dbReference>
<name>A0ABS2SNS2_9BACI</name>
<evidence type="ECO:0000313" key="5">
    <source>
        <dbReference type="EMBL" id="MBM7837171.1"/>
    </source>
</evidence>
<comment type="subcellular location">
    <subcellularLocation>
        <location evidence="1">Endomembrane system</location>
        <topology evidence="1">Multi-pass membrane protein</topology>
    </subcellularLocation>
</comment>
<feature type="transmembrane region" description="Helical" evidence="3">
    <location>
        <begin position="247"/>
        <end position="266"/>
    </location>
</feature>
<gene>
    <name evidence="5" type="ORF">JOC54_000402</name>
</gene>
<dbReference type="PANTHER" id="PTHR22911">
    <property type="entry name" value="ACYL-MALONYL CONDENSING ENZYME-RELATED"/>
    <property type="match status" value="1"/>
</dbReference>
<comment type="similarity">
    <text evidence="2">Belongs to the EamA transporter family.</text>
</comment>
<feature type="transmembrane region" description="Helical" evidence="3">
    <location>
        <begin position="214"/>
        <end position="235"/>
    </location>
</feature>
<dbReference type="SUPFAM" id="SSF103481">
    <property type="entry name" value="Multidrug resistance efflux transporter EmrE"/>
    <property type="match status" value="2"/>
</dbReference>
<sequence length="306" mass="34252">MEKRFAYLMIVIAAVLWGIIGVFVTYLYEVGFTPVQVVTLRAGSALLFLFVYLTLIKTNRSFLKINWRDSYLFVGTGIVSFVFFNLCLFYAMQQTSISIATILLYTAPAFVTVFSRILFKEALTQRKAIALFMTLLGCAFVVGVLPSLDGSVSLLGIILGLGSGLFYAVYSIFGKFALAKYKPFTVTFYTFVFATLAITPFSGIWTMAEHFVEWRILLLVIGLGFFSTMLAFIFYTTGLQYVESSRASIIATVEPVVAAIMGFLLFSDQLGIWQYLGMVFVLLAVVIVQESRKKRSFGSEKEQRIS</sequence>
<dbReference type="Pfam" id="PF00892">
    <property type="entry name" value="EamA"/>
    <property type="match status" value="2"/>
</dbReference>
<protein>
    <submittedName>
        <fullName evidence="5">Drug/metabolite transporter (DMT)-like permease</fullName>
    </submittedName>
</protein>
<feature type="domain" description="EamA" evidence="4">
    <location>
        <begin position="5"/>
        <end position="142"/>
    </location>
</feature>
<keyword evidence="3" id="KW-0472">Membrane</keyword>
<comment type="caution">
    <text evidence="5">The sequence shown here is derived from an EMBL/GenBank/DDBJ whole genome shotgun (WGS) entry which is preliminary data.</text>
</comment>
<dbReference type="InterPro" id="IPR037185">
    <property type="entry name" value="EmrE-like"/>
</dbReference>
<accession>A0ABS2SNS2</accession>
<feature type="transmembrane region" description="Helical" evidence="3">
    <location>
        <begin position="7"/>
        <end position="28"/>
    </location>
</feature>
<keyword evidence="3" id="KW-1133">Transmembrane helix</keyword>
<feature type="transmembrane region" description="Helical" evidence="3">
    <location>
        <begin position="272"/>
        <end position="288"/>
    </location>
</feature>
<evidence type="ECO:0000256" key="1">
    <source>
        <dbReference type="ARBA" id="ARBA00004127"/>
    </source>
</evidence>
<evidence type="ECO:0000259" key="4">
    <source>
        <dbReference type="Pfam" id="PF00892"/>
    </source>
</evidence>
<proteinExistence type="inferred from homology"/>
<feature type="transmembrane region" description="Helical" evidence="3">
    <location>
        <begin position="128"/>
        <end position="148"/>
    </location>
</feature>
<feature type="transmembrane region" description="Helical" evidence="3">
    <location>
        <begin position="97"/>
        <end position="119"/>
    </location>
</feature>
<dbReference type="RefSeq" id="WP_204464035.1">
    <property type="nucleotide sequence ID" value="NZ_JAFBCV010000001.1"/>
</dbReference>
<evidence type="ECO:0000313" key="6">
    <source>
        <dbReference type="Proteomes" id="UP001179280"/>
    </source>
</evidence>
<dbReference type="PANTHER" id="PTHR22911:SF79">
    <property type="entry name" value="MOBA-LIKE NTP TRANSFERASE DOMAIN-CONTAINING PROTEIN"/>
    <property type="match status" value="1"/>
</dbReference>
<organism evidence="5 6">
    <name type="scientific">Shouchella xiaoxiensis</name>
    <dbReference type="NCBI Taxonomy" id="766895"/>
    <lineage>
        <taxon>Bacteria</taxon>
        <taxon>Bacillati</taxon>
        <taxon>Bacillota</taxon>
        <taxon>Bacilli</taxon>
        <taxon>Bacillales</taxon>
        <taxon>Bacillaceae</taxon>
        <taxon>Shouchella</taxon>
    </lineage>
</organism>
<reference evidence="5" key="1">
    <citation type="submission" date="2021-01" db="EMBL/GenBank/DDBJ databases">
        <title>Genomic Encyclopedia of Type Strains, Phase IV (KMG-IV): sequencing the most valuable type-strain genomes for metagenomic binning, comparative biology and taxonomic classification.</title>
        <authorList>
            <person name="Goeker M."/>
        </authorList>
    </citation>
    <scope>NUCLEOTIDE SEQUENCE</scope>
    <source>
        <strain evidence="5">DSM 21943</strain>
    </source>
</reference>